<dbReference type="EMBL" id="LR743507">
    <property type="protein sequence ID" value="CAA2108373.1"/>
    <property type="molecule type" value="Genomic_DNA"/>
</dbReference>
<dbReference type="RefSeq" id="WP_339092393.1">
    <property type="nucleotide sequence ID" value="NZ_LR743507.1"/>
</dbReference>
<accession>A0A679J4R5</accession>
<sequence length="76" mass="8342">MLNTEHKANILRKAGYTVPAQPGTADSIYQTAQCWSKAIDTLYVSYSASRAAKSLRDAEEARMLAMLQSRSAKAYA</sequence>
<evidence type="ECO:0000313" key="1">
    <source>
        <dbReference type="EMBL" id="CAA2108373.1"/>
    </source>
</evidence>
<organism evidence="1">
    <name type="scientific">Variovorax paradoxus</name>
    <dbReference type="NCBI Taxonomy" id="34073"/>
    <lineage>
        <taxon>Bacteria</taxon>
        <taxon>Pseudomonadati</taxon>
        <taxon>Pseudomonadota</taxon>
        <taxon>Betaproteobacteria</taxon>
        <taxon>Burkholderiales</taxon>
        <taxon>Comamonadaceae</taxon>
        <taxon>Variovorax</taxon>
    </lineage>
</organism>
<dbReference type="AlphaFoldDB" id="A0A679J4R5"/>
<name>A0A679J4R5_VARPD</name>
<reference evidence="1" key="1">
    <citation type="submission" date="2019-12" db="EMBL/GenBank/DDBJ databases">
        <authorList>
            <person name="Cremers G."/>
        </authorList>
    </citation>
    <scope>NUCLEOTIDE SEQUENCE</scope>
    <source>
        <strain evidence="1">Vvax</strain>
    </source>
</reference>
<proteinExistence type="predicted"/>
<gene>
    <name evidence="1" type="ORF">VVAX_04888</name>
</gene>
<protein>
    <submittedName>
        <fullName evidence="1">Uncharacterized protein</fullName>
    </submittedName>
</protein>